<evidence type="ECO:0000256" key="8">
    <source>
        <dbReference type="ARBA" id="ARBA00023242"/>
    </source>
</evidence>
<protein>
    <submittedName>
        <fullName evidence="15">DEAD-domain-containing protein</fullName>
    </submittedName>
</protein>
<gene>
    <name evidence="15" type="ORF">BCV69DRAFT_262097</name>
</gene>
<keyword evidence="4 10" id="KW-0378">Hydrolase</keyword>
<dbReference type="InterPro" id="IPR011545">
    <property type="entry name" value="DEAD/DEAH_box_helicase_dom"/>
</dbReference>
<keyword evidence="5 10" id="KW-0347">Helicase</keyword>
<dbReference type="PROSITE" id="PS51195">
    <property type="entry name" value="Q_MOTIF"/>
    <property type="match status" value="1"/>
</dbReference>
<dbReference type="Pfam" id="PF00271">
    <property type="entry name" value="Helicase_C"/>
    <property type="match status" value="1"/>
</dbReference>
<dbReference type="GO" id="GO:0005634">
    <property type="term" value="C:nucleus"/>
    <property type="evidence" value="ECO:0007669"/>
    <property type="project" value="UniProtKB-SubCell"/>
</dbReference>
<dbReference type="GO" id="GO:0005524">
    <property type="term" value="F:ATP binding"/>
    <property type="evidence" value="ECO:0007669"/>
    <property type="project" value="UniProtKB-KW"/>
</dbReference>
<feature type="domain" description="DEAD-box RNA helicase Q" evidence="14">
    <location>
        <begin position="40"/>
        <end position="68"/>
    </location>
</feature>
<dbReference type="Pfam" id="PF00270">
    <property type="entry name" value="DEAD"/>
    <property type="match status" value="1"/>
</dbReference>
<feature type="domain" description="Helicase C-terminal" evidence="13">
    <location>
        <begin position="323"/>
        <end position="478"/>
    </location>
</feature>
<dbReference type="InterPro" id="IPR014001">
    <property type="entry name" value="Helicase_ATP-bd"/>
</dbReference>
<evidence type="ECO:0000256" key="4">
    <source>
        <dbReference type="ARBA" id="ARBA00022801"/>
    </source>
</evidence>
<dbReference type="STRING" id="1684307.A0A316U1F8"/>
<dbReference type="CDD" id="cd18787">
    <property type="entry name" value="SF2_C_DEAD"/>
    <property type="match status" value="1"/>
</dbReference>
<dbReference type="PROSITE" id="PS51192">
    <property type="entry name" value="HELICASE_ATP_BIND_1"/>
    <property type="match status" value="1"/>
</dbReference>
<evidence type="ECO:0000256" key="7">
    <source>
        <dbReference type="ARBA" id="ARBA00022884"/>
    </source>
</evidence>
<feature type="short sequence motif" description="Q motif" evidence="9">
    <location>
        <begin position="40"/>
        <end position="68"/>
    </location>
</feature>
<evidence type="ECO:0000256" key="1">
    <source>
        <dbReference type="ARBA" id="ARBA00004123"/>
    </source>
</evidence>
<dbReference type="Proteomes" id="UP000245942">
    <property type="component" value="Unassembled WGS sequence"/>
</dbReference>
<name>A0A316U1F8_9BASI</name>
<dbReference type="PROSITE" id="PS51194">
    <property type="entry name" value="HELICASE_CTER"/>
    <property type="match status" value="1"/>
</dbReference>
<dbReference type="InterPro" id="IPR027417">
    <property type="entry name" value="P-loop_NTPase"/>
</dbReference>
<evidence type="ECO:0000256" key="5">
    <source>
        <dbReference type="ARBA" id="ARBA00022806"/>
    </source>
</evidence>
<evidence type="ECO:0000256" key="6">
    <source>
        <dbReference type="ARBA" id="ARBA00022840"/>
    </source>
</evidence>
<dbReference type="InterPro" id="IPR000629">
    <property type="entry name" value="RNA-helicase_DEAD-box_CS"/>
</dbReference>
<evidence type="ECO:0000259" key="13">
    <source>
        <dbReference type="PROSITE" id="PS51194"/>
    </source>
</evidence>
<organism evidence="15 16">
    <name type="scientific">Pseudomicrostroma glucosiphilum</name>
    <dbReference type="NCBI Taxonomy" id="1684307"/>
    <lineage>
        <taxon>Eukaryota</taxon>
        <taxon>Fungi</taxon>
        <taxon>Dikarya</taxon>
        <taxon>Basidiomycota</taxon>
        <taxon>Ustilaginomycotina</taxon>
        <taxon>Exobasidiomycetes</taxon>
        <taxon>Microstromatales</taxon>
        <taxon>Microstromatales incertae sedis</taxon>
        <taxon>Pseudomicrostroma</taxon>
    </lineage>
</organism>
<dbReference type="GO" id="GO:0003723">
    <property type="term" value="F:RNA binding"/>
    <property type="evidence" value="ECO:0007669"/>
    <property type="project" value="UniProtKB-KW"/>
</dbReference>
<proteinExistence type="inferred from homology"/>
<evidence type="ECO:0000313" key="15">
    <source>
        <dbReference type="EMBL" id="PWN19226.1"/>
    </source>
</evidence>
<keyword evidence="6 10" id="KW-0067">ATP-binding</keyword>
<keyword evidence="2" id="KW-0690">Ribosome biogenesis</keyword>
<dbReference type="AlphaFoldDB" id="A0A316U1F8"/>
<dbReference type="EMBL" id="KZ819332">
    <property type="protein sequence ID" value="PWN19226.1"/>
    <property type="molecule type" value="Genomic_DNA"/>
</dbReference>
<dbReference type="GeneID" id="37012443"/>
<dbReference type="SMART" id="SM00487">
    <property type="entry name" value="DEXDc"/>
    <property type="match status" value="1"/>
</dbReference>
<dbReference type="GO" id="GO:0042254">
    <property type="term" value="P:ribosome biogenesis"/>
    <property type="evidence" value="ECO:0007669"/>
    <property type="project" value="UniProtKB-KW"/>
</dbReference>
<evidence type="ECO:0000256" key="2">
    <source>
        <dbReference type="ARBA" id="ARBA00022517"/>
    </source>
</evidence>
<keyword evidence="3 10" id="KW-0547">Nucleotide-binding</keyword>
<keyword evidence="7" id="KW-0694">RNA-binding</keyword>
<dbReference type="InterPro" id="IPR001650">
    <property type="entry name" value="Helicase_C-like"/>
</dbReference>
<reference evidence="15 16" key="1">
    <citation type="journal article" date="2018" name="Mol. Biol. Evol.">
        <title>Broad Genomic Sampling Reveals a Smut Pathogenic Ancestry of the Fungal Clade Ustilaginomycotina.</title>
        <authorList>
            <person name="Kijpornyongpan T."/>
            <person name="Mondo S.J."/>
            <person name="Barry K."/>
            <person name="Sandor L."/>
            <person name="Lee J."/>
            <person name="Lipzen A."/>
            <person name="Pangilinan J."/>
            <person name="LaButti K."/>
            <person name="Hainaut M."/>
            <person name="Henrissat B."/>
            <person name="Grigoriev I.V."/>
            <person name="Spatafora J.W."/>
            <person name="Aime M.C."/>
        </authorList>
    </citation>
    <scope>NUCLEOTIDE SEQUENCE [LARGE SCALE GENOMIC DNA]</scope>
    <source>
        <strain evidence="15 16">MCA 4718</strain>
    </source>
</reference>
<comment type="similarity">
    <text evidence="10">Belongs to the DEAD box helicase family.</text>
</comment>
<evidence type="ECO:0000259" key="12">
    <source>
        <dbReference type="PROSITE" id="PS51192"/>
    </source>
</evidence>
<evidence type="ECO:0000313" key="16">
    <source>
        <dbReference type="Proteomes" id="UP000245942"/>
    </source>
</evidence>
<feature type="region of interest" description="Disordered" evidence="11">
    <location>
        <begin position="1"/>
        <end position="35"/>
    </location>
</feature>
<feature type="non-terminal residue" evidence="15">
    <location>
        <position position="510"/>
    </location>
</feature>
<dbReference type="PANTHER" id="PTHR47959:SF24">
    <property type="entry name" value="ATP-DEPENDENT RNA HELICASE"/>
    <property type="match status" value="1"/>
</dbReference>
<dbReference type="SMART" id="SM00490">
    <property type="entry name" value="HELICc"/>
    <property type="match status" value="1"/>
</dbReference>
<dbReference type="RefSeq" id="XP_025346386.1">
    <property type="nucleotide sequence ID" value="XM_025490709.1"/>
</dbReference>
<feature type="domain" description="Helicase ATP-binding" evidence="12">
    <location>
        <begin position="71"/>
        <end position="249"/>
    </location>
</feature>
<dbReference type="InterPro" id="IPR014014">
    <property type="entry name" value="RNA_helicase_DEAD_Q_motif"/>
</dbReference>
<evidence type="ECO:0000256" key="3">
    <source>
        <dbReference type="ARBA" id="ARBA00022741"/>
    </source>
</evidence>
<dbReference type="Gene3D" id="3.40.50.300">
    <property type="entry name" value="P-loop containing nucleotide triphosphate hydrolases"/>
    <property type="match status" value="2"/>
</dbReference>
<keyword evidence="8" id="KW-0539">Nucleus</keyword>
<sequence length="510" mass="55764">MAPTATGSSSQASSSKASTSKMGAASPSSAPSAAAPPVHRNFASLHLSPALLRALSHLALTVPTPIQSLTIPTILSGSDLIGGSPTGTGKTLCFALPILHSLVQDPVGGHSLILTPTRELALQLYEQFLALAQGARMGIKISLVLGGMDMMKQATELAHGRPHIVVATPGRLWDLLRSGGQQEWGLDRCKFLVLDEADRLLTQTFAEALNYIMGVLPSSEKRQTLLFSATLTKEIEVLAEKRLAEAKEGKGRGIKVEKIEFDAKTPKNLRQRYIFVPTHVREVYLYHLLTHPPSDRRSHRVGGSKRKALSGAVESLIEGEQGDEEDFGTQVGEEEDEDEEERVPPTIIFVSRCQSAELLTRTLRELSLPAISLHSHLSQPTRLANLQKFRRDPARHILVATDVASRGLDIPQVEMVINFDLPLAWEDYLHRVGRTARAGKVGWALSFVGERDVTVLQGTEAKIGLQLRELEFPEERVLRMLGSVGSAKRVASMEMADGGFGEKERRNKEK</sequence>
<accession>A0A316U1F8</accession>
<dbReference type="OrthoDB" id="10261904at2759"/>
<feature type="compositionally biased region" description="Acidic residues" evidence="11">
    <location>
        <begin position="320"/>
        <end position="341"/>
    </location>
</feature>
<dbReference type="GO" id="GO:0003724">
    <property type="term" value="F:RNA helicase activity"/>
    <property type="evidence" value="ECO:0007669"/>
    <property type="project" value="InterPro"/>
</dbReference>
<dbReference type="PROSITE" id="PS00039">
    <property type="entry name" value="DEAD_ATP_HELICASE"/>
    <property type="match status" value="1"/>
</dbReference>
<keyword evidence="16" id="KW-1185">Reference proteome</keyword>
<dbReference type="GO" id="GO:0010467">
    <property type="term" value="P:gene expression"/>
    <property type="evidence" value="ECO:0007669"/>
    <property type="project" value="UniProtKB-ARBA"/>
</dbReference>
<evidence type="ECO:0000256" key="9">
    <source>
        <dbReference type="PROSITE-ProRule" id="PRU00552"/>
    </source>
</evidence>
<comment type="subcellular location">
    <subcellularLocation>
        <location evidence="1">Nucleus</location>
    </subcellularLocation>
</comment>
<dbReference type="SUPFAM" id="SSF52540">
    <property type="entry name" value="P-loop containing nucleoside triphosphate hydrolases"/>
    <property type="match status" value="1"/>
</dbReference>
<dbReference type="GO" id="GO:0005829">
    <property type="term" value="C:cytosol"/>
    <property type="evidence" value="ECO:0007669"/>
    <property type="project" value="TreeGrafter"/>
</dbReference>
<dbReference type="InterPro" id="IPR050079">
    <property type="entry name" value="DEAD_box_RNA_helicase"/>
</dbReference>
<feature type="region of interest" description="Disordered" evidence="11">
    <location>
        <begin position="319"/>
        <end position="342"/>
    </location>
</feature>
<evidence type="ECO:0000259" key="14">
    <source>
        <dbReference type="PROSITE" id="PS51195"/>
    </source>
</evidence>
<evidence type="ECO:0000256" key="11">
    <source>
        <dbReference type="SAM" id="MobiDB-lite"/>
    </source>
</evidence>
<evidence type="ECO:0000256" key="10">
    <source>
        <dbReference type="RuleBase" id="RU000492"/>
    </source>
</evidence>
<dbReference type="PANTHER" id="PTHR47959">
    <property type="entry name" value="ATP-DEPENDENT RNA HELICASE RHLE-RELATED"/>
    <property type="match status" value="1"/>
</dbReference>
<dbReference type="GO" id="GO:0016787">
    <property type="term" value="F:hydrolase activity"/>
    <property type="evidence" value="ECO:0007669"/>
    <property type="project" value="UniProtKB-KW"/>
</dbReference>